<keyword evidence="3" id="KW-1185">Reference proteome</keyword>
<dbReference type="HOGENOM" id="CLU_1390994_0_0_1"/>
<reference evidence="2 3" key="1">
    <citation type="submission" date="2014-04" db="EMBL/GenBank/DDBJ databases">
        <authorList>
            <consortium name="DOE Joint Genome Institute"/>
            <person name="Kuo A."/>
            <person name="Zuccaro A."/>
            <person name="Kohler A."/>
            <person name="Nagy L.G."/>
            <person name="Floudas D."/>
            <person name="Copeland A."/>
            <person name="Barry K.W."/>
            <person name="Cichocki N."/>
            <person name="Veneault-Fourrey C."/>
            <person name="LaButti K."/>
            <person name="Lindquist E.A."/>
            <person name="Lipzen A."/>
            <person name="Lundell T."/>
            <person name="Morin E."/>
            <person name="Murat C."/>
            <person name="Sun H."/>
            <person name="Tunlid A."/>
            <person name="Henrissat B."/>
            <person name="Grigoriev I.V."/>
            <person name="Hibbett D.S."/>
            <person name="Martin F."/>
            <person name="Nordberg H.P."/>
            <person name="Cantor M.N."/>
            <person name="Hua S.X."/>
        </authorList>
    </citation>
    <scope>NUCLEOTIDE SEQUENCE [LARGE SCALE GENOMIC DNA]</scope>
    <source>
        <strain evidence="2 3">MAFF 305830</strain>
    </source>
</reference>
<evidence type="ECO:0000313" key="2">
    <source>
        <dbReference type="EMBL" id="KIM26120.1"/>
    </source>
</evidence>
<evidence type="ECO:0000256" key="1">
    <source>
        <dbReference type="SAM" id="SignalP"/>
    </source>
</evidence>
<keyword evidence="1" id="KW-0732">Signal</keyword>
<feature type="chain" id="PRO_5002172347" evidence="1">
    <location>
        <begin position="21"/>
        <end position="196"/>
    </location>
</feature>
<name>A0A0C3ANI9_SERVB</name>
<reference evidence="3" key="2">
    <citation type="submission" date="2015-01" db="EMBL/GenBank/DDBJ databases">
        <title>Evolutionary Origins and Diversification of the Mycorrhizal Mutualists.</title>
        <authorList>
            <consortium name="DOE Joint Genome Institute"/>
            <consortium name="Mycorrhizal Genomics Consortium"/>
            <person name="Kohler A."/>
            <person name="Kuo A."/>
            <person name="Nagy L.G."/>
            <person name="Floudas D."/>
            <person name="Copeland A."/>
            <person name="Barry K.W."/>
            <person name="Cichocki N."/>
            <person name="Veneault-Fourrey C."/>
            <person name="LaButti K."/>
            <person name="Lindquist E.A."/>
            <person name="Lipzen A."/>
            <person name="Lundell T."/>
            <person name="Morin E."/>
            <person name="Murat C."/>
            <person name="Riley R."/>
            <person name="Ohm R."/>
            <person name="Sun H."/>
            <person name="Tunlid A."/>
            <person name="Henrissat B."/>
            <person name="Grigoriev I.V."/>
            <person name="Hibbett D.S."/>
            <person name="Martin F."/>
        </authorList>
    </citation>
    <scope>NUCLEOTIDE SEQUENCE [LARGE SCALE GENOMIC DNA]</scope>
    <source>
        <strain evidence="3">MAFF 305830</strain>
    </source>
</reference>
<dbReference type="AlphaFoldDB" id="A0A0C3ANI9"/>
<protein>
    <submittedName>
        <fullName evidence="2">Uncharacterized protein</fullName>
    </submittedName>
</protein>
<gene>
    <name evidence="2" type="ORF">M408DRAFT_9989</name>
</gene>
<proteinExistence type="predicted"/>
<sequence length="196" mass="21700">MILPTFPVVFVSLLATLASASSLEARQSSECTLGQAKLEVPTNITNGEPFPVRFCSETYFKTSTKKIYFTWGFTDQIGGSFPVLEMTPGSQNGYVFNATVSYPGSNNQKIYLGVLELIRGYILASPNLKFHPILEMELNEIDGANPVVEMTPNWPTGYVFNATVSYPQIGGKIYLGVLEKINGYMVVRTERKAYKV</sequence>
<organism evidence="2 3">
    <name type="scientific">Serendipita vermifera MAFF 305830</name>
    <dbReference type="NCBI Taxonomy" id="933852"/>
    <lineage>
        <taxon>Eukaryota</taxon>
        <taxon>Fungi</taxon>
        <taxon>Dikarya</taxon>
        <taxon>Basidiomycota</taxon>
        <taxon>Agaricomycotina</taxon>
        <taxon>Agaricomycetes</taxon>
        <taxon>Sebacinales</taxon>
        <taxon>Serendipitaceae</taxon>
        <taxon>Serendipita</taxon>
    </lineage>
</organism>
<feature type="signal peptide" evidence="1">
    <location>
        <begin position="1"/>
        <end position="20"/>
    </location>
</feature>
<dbReference type="Proteomes" id="UP000054097">
    <property type="component" value="Unassembled WGS sequence"/>
</dbReference>
<dbReference type="EMBL" id="KN824308">
    <property type="protein sequence ID" value="KIM26120.1"/>
    <property type="molecule type" value="Genomic_DNA"/>
</dbReference>
<accession>A0A0C3ANI9</accession>
<dbReference type="OrthoDB" id="2834394at2759"/>
<evidence type="ECO:0000313" key="3">
    <source>
        <dbReference type="Proteomes" id="UP000054097"/>
    </source>
</evidence>